<gene>
    <name evidence="3" type="ORF">SAMN05661053_2095</name>
</gene>
<evidence type="ECO:0000259" key="2">
    <source>
        <dbReference type="Pfam" id="PF09603"/>
    </source>
</evidence>
<dbReference type="InterPro" id="IPR011871">
    <property type="entry name" value="Fib_succ_major"/>
</dbReference>
<evidence type="ECO:0000313" key="4">
    <source>
        <dbReference type="Proteomes" id="UP000255423"/>
    </source>
</evidence>
<dbReference type="NCBIfam" id="TIGR02145">
    <property type="entry name" value="Fib_succ_major"/>
    <property type="match status" value="2"/>
</dbReference>
<evidence type="ECO:0000313" key="3">
    <source>
        <dbReference type="EMBL" id="SUQ24683.1"/>
    </source>
</evidence>
<dbReference type="Pfam" id="PF09603">
    <property type="entry name" value="Fib_succ_major"/>
    <property type="match status" value="2"/>
</dbReference>
<proteinExistence type="predicted"/>
<feature type="domain" description="Fibrobacter succinogenes major paralogous" evidence="2">
    <location>
        <begin position="45"/>
        <end position="198"/>
    </location>
</feature>
<dbReference type="Proteomes" id="UP000255423">
    <property type="component" value="Unassembled WGS sequence"/>
</dbReference>
<feature type="region of interest" description="Disordered" evidence="1">
    <location>
        <begin position="202"/>
        <end position="243"/>
    </location>
</feature>
<protein>
    <submittedName>
        <fullName evidence="3">Major paralogous domain-containing protein</fullName>
    </submittedName>
</protein>
<dbReference type="AlphaFoldDB" id="A0A380S6Q2"/>
<dbReference type="EMBL" id="UHJL01000003">
    <property type="protein sequence ID" value="SUQ24683.1"/>
    <property type="molecule type" value="Genomic_DNA"/>
</dbReference>
<feature type="domain" description="Fibrobacter succinogenes major paralogous" evidence="2">
    <location>
        <begin position="284"/>
        <end position="467"/>
    </location>
</feature>
<feature type="compositionally biased region" description="Low complexity" evidence="1">
    <location>
        <begin position="214"/>
        <end position="243"/>
    </location>
</feature>
<sequence>MIILLLSFLFLSGCDIGSGERVIAGYVGEYGKLVDSRDNKEYSTVVIGDQEWMAENLNYNPEARSYDEKTDDNYSVEGRMYSWEEAREACPEGWHLPTTAEWDELFRYAGEGHSAYESLSRLDGFESFRGTNDFGFSASAAYIVDDYGHLKKDNDRAYYWSFERSSGYGSYVEIGYGKTRSDNRSYSTKAYYHVRCIKGEPSLESSSSKKEDVSSSSAKVSSSSKQSSSSKEQSSSSVESSSSEILSSSSGQIKSSSSAVFVEPSEVKRGSFTDERDGREYRYVQIGNQTWMAENLNYVVDSSFCYNDSLEYCEKYGRLYPWSVAMDSVGLFTTPGNECGNNVICNIETMVRGICPEGWHLPSVAEGEELVVAVDKGAHKGTALMDSVLWDGKISTDPYGFGGRPSGKRLADGTYNWLGVDGSFWLSTESKHRTTYQARIFNYNDEWNGAMGLETDKNRGLAVRCLKD</sequence>
<reference evidence="3 4" key="1">
    <citation type="submission" date="2017-08" db="EMBL/GenBank/DDBJ databases">
        <authorList>
            <person name="de Groot N.N."/>
        </authorList>
    </citation>
    <scope>NUCLEOTIDE SEQUENCE [LARGE SCALE GENOMIC DNA]</scope>
    <source>
        <strain evidence="3 4">HM2</strain>
    </source>
</reference>
<evidence type="ECO:0000256" key="1">
    <source>
        <dbReference type="SAM" id="MobiDB-lite"/>
    </source>
</evidence>
<accession>A0A380S6Q2</accession>
<organism evidence="3 4">
    <name type="scientific">Fibrobacter succinogenes</name>
    <name type="common">Bacteroides succinogenes</name>
    <dbReference type="NCBI Taxonomy" id="833"/>
    <lineage>
        <taxon>Bacteria</taxon>
        <taxon>Pseudomonadati</taxon>
        <taxon>Fibrobacterota</taxon>
        <taxon>Fibrobacteria</taxon>
        <taxon>Fibrobacterales</taxon>
        <taxon>Fibrobacteraceae</taxon>
        <taxon>Fibrobacter</taxon>
    </lineage>
</organism>
<name>A0A380S6Q2_FIBSU</name>